<comment type="similarity">
    <text evidence="9">Belongs to the dus family.</text>
</comment>
<gene>
    <name evidence="13" type="primary">yjbN</name>
    <name evidence="13" type="ORF">Llan_0822</name>
</gene>
<keyword evidence="14" id="KW-1185">Reference proteome</keyword>
<dbReference type="SUPFAM" id="SSF51395">
    <property type="entry name" value="FMN-linked oxidoreductases"/>
    <property type="match status" value="1"/>
</dbReference>
<evidence type="ECO:0000313" key="13">
    <source>
        <dbReference type="EMBL" id="KTD23451.1"/>
    </source>
</evidence>
<dbReference type="GO" id="GO:0000049">
    <property type="term" value="F:tRNA binding"/>
    <property type="evidence" value="ECO:0007669"/>
    <property type="project" value="UniProtKB-KW"/>
</dbReference>
<dbReference type="PROSITE" id="PS01136">
    <property type="entry name" value="UPF0034"/>
    <property type="match status" value="1"/>
</dbReference>
<proteinExistence type="inferred from homology"/>
<evidence type="ECO:0000256" key="3">
    <source>
        <dbReference type="ARBA" id="ARBA00022630"/>
    </source>
</evidence>
<keyword evidence="2" id="KW-0820">tRNA-binding</keyword>
<dbReference type="CDD" id="cd02801">
    <property type="entry name" value="DUS_like_FMN"/>
    <property type="match status" value="1"/>
</dbReference>
<dbReference type="RefSeq" id="WP_081778078.1">
    <property type="nucleotide sequence ID" value="NZ_LT906451.1"/>
</dbReference>
<dbReference type="Gene3D" id="3.20.20.70">
    <property type="entry name" value="Aldolase class I"/>
    <property type="match status" value="1"/>
</dbReference>
<dbReference type="eggNOG" id="COG0042">
    <property type="taxonomic scope" value="Bacteria"/>
</dbReference>
<feature type="binding site" evidence="11">
    <location>
        <position position="120"/>
    </location>
    <ligand>
        <name>FMN</name>
        <dbReference type="ChEBI" id="CHEBI:58210"/>
    </ligand>
</feature>
<evidence type="ECO:0000256" key="11">
    <source>
        <dbReference type="PIRSR" id="PIRSR006621-2"/>
    </source>
</evidence>
<keyword evidence="6" id="KW-0521">NADP</keyword>
<name>A0A0W0VTG4_9GAMM</name>
<evidence type="ECO:0000256" key="2">
    <source>
        <dbReference type="ARBA" id="ARBA00022555"/>
    </source>
</evidence>
<dbReference type="InterPro" id="IPR001269">
    <property type="entry name" value="DUS_fam"/>
</dbReference>
<evidence type="ECO:0000256" key="8">
    <source>
        <dbReference type="ARBA" id="ARBA00023002"/>
    </source>
</evidence>
<dbReference type="Proteomes" id="UP000054869">
    <property type="component" value="Unassembled WGS sequence"/>
</dbReference>
<evidence type="ECO:0000256" key="9">
    <source>
        <dbReference type="PIRNR" id="PIRNR006621"/>
    </source>
</evidence>
<feature type="domain" description="DUS-like FMN-binding" evidence="12">
    <location>
        <begin position="1"/>
        <end position="295"/>
    </location>
</feature>
<dbReference type="InterPro" id="IPR018517">
    <property type="entry name" value="tRNA_hU_synthase_CS"/>
</dbReference>
<dbReference type="STRING" id="45067.Llan_0822"/>
<keyword evidence="8 9" id="KW-0560">Oxidoreductase</keyword>
<sequence length="304" mass="34388">MIDWTYTHFRVFMRLIAPRALLYTDMQTIGAVISNPRTLFFDASEHPLALQLGGADREKLIECAKMAQERGFNEVNLNLGCPSDKVQAGRFGACLMAEPERVAECINAMKNTVAIPVTAKTRIGIDHCDNYEFFASFAHKLVSAGCDKLIVHARKAWLHGLSPKQNRTIPPLHYQFVYQIKQELPNIPIVINGNINSLEEIKEHLSHVDGAMLGRLACQNPYALAAIHHYYYPNLALPSRYDILEKYLNYVEEKFSEGVALSILLKPLFNFAHGLPGSKRWKESLLRVQQTRQLAELREVTVGL</sequence>
<dbReference type="AlphaFoldDB" id="A0A0W0VTG4"/>
<dbReference type="PATRIC" id="fig|45067.4.peg.853"/>
<accession>A0A0W0VTG4</accession>
<feature type="binding site" evidence="11">
    <location>
        <begin position="214"/>
        <end position="215"/>
    </location>
    <ligand>
        <name>FMN</name>
        <dbReference type="ChEBI" id="CHEBI:58210"/>
    </ligand>
</feature>
<dbReference type="PANTHER" id="PTHR42907:SF1">
    <property type="entry name" value="FMN-LINKED OXIDOREDUCTASES SUPERFAMILY PROTEIN"/>
    <property type="match status" value="1"/>
</dbReference>
<organism evidence="13 14">
    <name type="scientific">Legionella lansingensis</name>
    <dbReference type="NCBI Taxonomy" id="45067"/>
    <lineage>
        <taxon>Bacteria</taxon>
        <taxon>Pseudomonadati</taxon>
        <taxon>Pseudomonadota</taxon>
        <taxon>Gammaproteobacteria</taxon>
        <taxon>Legionellales</taxon>
        <taxon>Legionellaceae</taxon>
        <taxon>Legionella</taxon>
    </lineage>
</organism>
<evidence type="ECO:0000256" key="7">
    <source>
        <dbReference type="ARBA" id="ARBA00022884"/>
    </source>
</evidence>
<evidence type="ECO:0000259" key="12">
    <source>
        <dbReference type="Pfam" id="PF01207"/>
    </source>
</evidence>
<evidence type="ECO:0000256" key="4">
    <source>
        <dbReference type="ARBA" id="ARBA00022643"/>
    </source>
</evidence>
<feature type="binding site" evidence="11">
    <location>
        <position position="51"/>
    </location>
    <ligand>
        <name>FMN</name>
        <dbReference type="ChEBI" id="CHEBI:58210"/>
    </ligand>
</feature>
<dbReference type="InterPro" id="IPR035587">
    <property type="entry name" value="DUS-like_FMN-bd"/>
</dbReference>
<dbReference type="Pfam" id="PF01207">
    <property type="entry name" value="Dus"/>
    <property type="match status" value="1"/>
</dbReference>
<evidence type="ECO:0000256" key="10">
    <source>
        <dbReference type="PIRSR" id="PIRSR006621-1"/>
    </source>
</evidence>
<feature type="binding site" evidence="11">
    <location>
        <position position="152"/>
    </location>
    <ligand>
        <name>FMN</name>
        <dbReference type="ChEBI" id="CHEBI:58210"/>
    </ligand>
</feature>
<feature type="active site" description="Proton donor" evidence="10">
    <location>
        <position position="81"/>
    </location>
</feature>
<dbReference type="OrthoDB" id="9783413at2"/>
<keyword evidence="3 9" id="KW-0285">Flavoprotein</keyword>
<evidence type="ECO:0000256" key="5">
    <source>
        <dbReference type="ARBA" id="ARBA00022694"/>
    </source>
</evidence>
<evidence type="ECO:0000256" key="6">
    <source>
        <dbReference type="ARBA" id="ARBA00022857"/>
    </source>
</evidence>
<keyword evidence="4 9" id="KW-0288">FMN</keyword>
<evidence type="ECO:0000256" key="1">
    <source>
        <dbReference type="ARBA" id="ARBA00001917"/>
    </source>
</evidence>
<dbReference type="PIRSF" id="PIRSF006621">
    <property type="entry name" value="Dus"/>
    <property type="match status" value="1"/>
</dbReference>
<dbReference type="GO" id="GO:0050660">
    <property type="term" value="F:flavin adenine dinucleotide binding"/>
    <property type="evidence" value="ECO:0007669"/>
    <property type="project" value="InterPro"/>
</dbReference>
<comment type="caution">
    <text evidence="13">The sequence shown here is derived from an EMBL/GenBank/DDBJ whole genome shotgun (WGS) entry which is preliminary data.</text>
</comment>
<dbReference type="NCBIfam" id="NF008774">
    <property type="entry name" value="PRK11815.1"/>
    <property type="match status" value="1"/>
</dbReference>
<dbReference type="PANTHER" id="PTHR42907">
    <property type="entry name" value="FMN-LINKED OXIDOREDUCTASES SUPERFAMILY PROTEIN"/>
    <property type="match status" value="1"/>
</dbReference>
<dbReference type="InterPro" id="IPR013785">
    <property type="entry name" value="Aldolase_TIM"/>
</dbReference>
<dbReference type="GO" id="GO:0017150">
    <property type="term" value="F:tRNA dihydrouridine synthase activity"/>
    <property type="evidence" value="ECO:0007669"/>
    <property type="project" value="InterPro"/>
</dbReference>
<comment type="function">
    <text evidence="9">Catalyzes the synthesis of 5,6-dihydrouridine (D), a modified base found in the D-loop of most tRNAs, via the reduction of the C5-C6 double bond in target uridines.</text>
</comment>
<keyword evidence="11" id="KW-0547">Nucleotide-binding</keyword>
<evidence type="ECO:0000313" key="14">
    <source>
        <dbReference type="Proteomes" id="UP000054869"/>
    </source>
</evidence>
<protein>
    <recommendedName>
        <fullName evidence="9">tRNA-dihydrouridine synthase</fullName>
        <ecNumber evidence="9">1.3.1.-</ecNumber>
    </recommendedName>
</protein>
<dbReference type="InterPro" id="IPR004653">
    <property type="entry name" value="DusA"/>
</dbReference>
<comment type="cofactor">
    <cofactor evidence="1 9 11">
        <name>FMN</name>
        <dbReference type="ChEBI" id="CHEBI:58210"/>
    </cofactor>
</comment>
<reference evidence="13 14" key="1">
    <citation type="submission" date="2015-11" db="EMBL/GenBank/DDBJ databases">
        <title>Genomic analysis of 38 Legionella species identifies large and diverse effector repertoires.</title>
        <authorList>
            <person name="Burstein D."/>
            <person name="Amaro F."/>
            <person name="Zusman T."/>
            <person name="Lifshitz Z."/>
            <person name="Cohen O."/>
            <person name="Gilbert J.A."/>
            <person name="Pupko T."/>
            <person name="Shuman H.A."/>
            <person name="Segal G."/>
        </authorList>
    </citation>
    <scope>NUCLEOTIDE SEQUENCE [LARGE SCALE GENOMIC DNA]</scope>
    <source>
        <strain evidence="13 14">ATCC 49751</strain>
    </source>
</reference>
<keyword evidence="5 9" id="KW-0819">tRNA processing</keyword>
<keyword evidence="7" id="KW-0694">RNA-binding</keyword>
<dbReference type="Gene3D" id="1.20.120.1460">
    <property type="match status" value="1"/>
</dbReference>
<dbReference type="EC" id="1.3.1.-" evidence="9"/>
<dbReference type="EMBL" id="LNYI01000014">
    <property type="protein sequence ID" value="KTD23451.1"/>
    <property type="molecule type" value="Genomic_DNA"/>
</dbReference>